<accession>X1UXV0</accession>
<organism evidence="1">
    <name type="scientific">marine sediment metagenome</name>
    <dbReference type="NCBI Taxonomy" id="412755"/>
    <lineage>
        <taxon>unclassified sequences</taxon>
        <taxon>metagenomes</taxon>
        <taxon>ecological metagenomes</taxon>
    </lineage>
</organism>
<protein>
    <submittedName>
        <fullName evidence="1">Uncharacterized protein</fullName>
    </submittedName>
</protein>
<gene>
    <name evidence="1" type="ORF">S12H4_48975</name>
</gene>
<evidence type="ECO:0000313" key="1">
    <source>
        <dbReference type="EMBL" id="GAJ08407.1"/>
    </source>
</evidence>
<proteinExistence type="predicted"/>
<reference evidence="1" key="1">
    <citation type="journal article" date="2014" name="Front. Microbiol.">
        <title>High frequency of phylogenetically diverse reductive dehalogenase-homologous genes in deep subseafloor sedimentary metagenomes.</title>
        <authorList>
            <person name="Kawai M."/>
            <person name="Futagami T."/>
            <person name="Toyoda A."/>
            <person name="Takaki Y."/>
            <person name="Nishi S."/>
            <person name="Hori S."/>
            <person name="Arai W."/>
            <person name="Tsubouchi T."/>
            <person name="Morono Y."/>
            <person name="Uchiyama I."/>
            <person name="Ito T."/>
            <person name="Fujiyama A."/>
            <person name="Inagaki F."/>
            <person name="Takami H."/>
        </authorList>
    </citation>
    <scope>NUCLEOTIDE SEQUENCE</scope>
    <source>
        <strain evidence="1">Expedition CK06-06</strain>
    </source>
</reference>
<sequence>MLEKTSKPSKREIIAEMIKDAYIKSYRMRMVGPGSLEATIPRAIVEREARKYELPIEEFIKVYQVQYLYNDFGGAFLRFKRPDEDEGALKAQKEVGER</sequence>
<dbReference type="EMBL" id="BARW01030666">
    <property type="protein sequence ID" value="GAJ08407.1"/>
    <property type="molecule type" value="Genomic_DNA"/>
</dbReference>
<comment type="caution">
    <text evidence="1">The sequence shown here is derived from an EMBL/GenBank/DDBJ whole genome shotgun (WGS) entry which is preliminary data.</text>
</comment>
<dbReference type="AlphaFoldDB" id="X1UXV0"/>
<name>X1UXV0_9ZZZZ</name>